<sequence length="131" mass="15027">MVCYKCGKKGHFAWDCWSKKKEVKSNTANVAQREDEICGEEEEDWEIQVLFTVVESVAEPKEAISEINEIAMVSIIEGDEEEESFEENPEVMERPKPPRITEKGVENFEDGITILTEEKQQEELPSSEEAK</sequence>
<dbReference type="Proteomes" id="UP000233551">
    <property type="component" value="Unassembled WGS sequence"/>
</dbReference>
<protein>
    <recommendedName>
        <fullName evidence="3">CCHC-type domain-containing protein</fullName>
    </recommendedName>
</protein>
<feature type="region of interest" description="Disordered" evidence="2">
    <location>
        <begin position="80"/>
        <end position="102"/>
    </location>
</feature>
<keyword evidence="1" id="KW-0862">Zinc</keyword>
<dbReference type="GO" id="GO:0003676">
    <property type="term" value="F:nucleic acid binding"/>
    <property type="evidence" value="ECO:0007669"/>
    <property type="project" value="InterPro"/>
</dbReference>
<dbReference type="SUPFAM" id="SSF57756">
    <property type="entry name" value="Retrovirus zinc finger-like domains"/>
    <property type="match status" value="1"/>
</dbReference>
<dbReference type="Pfam" id="PF00098">
    <property type="entry name" value="zf-CCHC"/>
    <property type="match status" value="1"/>
</dbReference>
<keyword evidence="1" id="KW-0479">Metal-binding</keyword>
<name>A0A2I0KFX0_PUNGR</name>
<keyword evidence="1" id="KW-0863">Zinc-finger</keyword>
<reference evidence="4 5" key="1">
    <citation type="submission" date="2017-11" db="EMBL/GenBank/DDBJ databases">
        <title>De-novo sequencing of pomegranate (Punica granatum L.) genome.</title>
        <authorList>
            <person name="Akparov Z."/>
            <person name="Amiraslanov A."/>
            <person name="Hajiyeva S."/>
            <person name="Abbasov M."/>
            <person name="Kaur K."/>
            <person name="Hamwieh A."/>
            <person name="Solovyev V."/>
            <person name="Salamov A."/>
            <person name="Braich B."/>
            <person name="Kosarev P."/>
            <person name="Mahmoud A."/>
            <person name="Hajiyev E."/>
            <person name="Babayeva S."/>
            <person name="Izzatullayeva V."/>
            <person name="Mammadov A."/>
            <person name="Mammadov A."/>
            <person name="Sharifova S."/>
            <person name="Ojaghi J."/>
            <person name="Eynullazada K."/>
            <person name="Bayramov B."/>
            <person name="Abdulazimova A."/>
            <person name="Shahmuradov I."/>
        </authorList>
    </citation>
    <scope>NUCLEOTIDE SEQUENCE [LARGE SCALE GENOMIC DNA]</scope>
    <source>
        <strain evidence="5">cv. AG2017</strain>
        <tissue evidence="4">Leaf</tissue>
    </source>
</reference>
<dbReference type="Gene3D" id="4.10.60.10">
    <property type="entry name" value="Zinc finger, CCHC-type"/>
    <property type="match status" value="1"/>
</dbReference>
<gene>
    <name evidence="4" type="ORF">CRG98_012206</name>
</gene>
<feature type="domain" description="CCHC-type" evidence="3">
    <location>
        <begin position="3"/>
        <end position="16"/>
    </location>
</feature>
<dbReference type="InterPro" id="IPR036875">
    <property type="entry name" value="Znf_CCHC_sf"/>
</dbReference>
<dbReference type="SMART" id="SM00343">
    <property type="entry name" value="ZnF_C2HC"/>
    <property type="match status" value="1"/>
</dbReference>
<dbReference type="AlphaFoldDB" id="A0A2I0KFX0"/>
<evidence type="ECO:0000259" key="3">
    <source>
        <dbReference type="PROSITE" id="PS50158"/>
    </source>
</evidence>
<organism evidence="4 5">
    <name type="scientific">Punica granatum</name>
    <name type="common">Pomegranate</name>
    <dbReference type="NCBI Taxonomy" id="22663"/>
    <lineage>
        <taxon>Eukaryota</taxon>
        <taxon>Viridiplantae</taxon>
        <taxon>Streptophyta</taxon>
        <taxon>Embryophyta</taxon>
        <taxon>Tracheophyta</taxon>
        <taxon>Spermatophyta</taxon>
        <taxon>Magnoliopsida</taxon>
        <taxon>eudicotyledons</taxon>
        <taxon>Gunneridae</taxon>
        <taxon>Pentapetalae</taxon>
        <taxon>rosids</taxon>
        <taxon>malvids</taxon>
        <taxon>Myrtales</taxon>
        <taxon>Lythraceae</taxon>
        <taxon>Punica</taxon>
    </lineage>
</organism>
<proteinExistence type="predicted"/>
<comment type="caution">
    <text evidence="4">The sequence shown here is derived from an EMBL/GenBank/DDBJ whole genome shotgun (WGS) entry which is preliminary data.</text>
</comment>
<feature type="compositionally biased region" description="Basic and acidic residues" evidence="2">
    <location>
        <begin position="91"/>
        <end position="102"/>
    </location>
</feature>
<dbReference type="InterPro" id="IPR001878">
    <property type="entry name" value="Znf_CCHC"/>
</dbReference>
<keyword evidence="5" id="KW-1185">Reference proteome</keyword>
<dbReference type="GO" id="GO:0008270">
    <property type="term" value="F:zinc ion binding"/>
    <property type="evidence" value="ECO:0007669"/>
    <property type="project" value="UniProtKB-KW"/>
</dbReference>
<dbReference type="EMBL" id="PGOL01000605">
    <property type="protein sequence ID" value="PKI67402.1"/>
    <property type="molecule type" value="Genomic_DNA"/>
</dbReference>
<evidence type="ECO:0000313" key="5">
    <source>
        <dbReference type="Proteomes" id="UP000233551"/>
    </source>
</evidence>
<evidence type="ECO:0000256" key="1">
    <source>
        <dbReference type="PROSITE-ProRule" id="PRU00047"/>
    </source>
</evidence>
<dbReference type="PROSITE" id="PS50158">
    <property type="entry name" value="ZF_CCHC"/>
    <property type="match status" value="1"/>
</dbReference>
<evidence type="ECO:0000256" key="2">
    <source>
        <dbReference type="SAM" id="MobiDB-lite"/>
    </source>
</evidence>
<accession>A0A2I0KFX0</accession>
<evidence type="ECO:0000313" key="4">
    <source>
        <dbReference type="EMBL" id="PKI67402.1"/>
    </source>
</evidence>
<feature type="compositionally biased region" description="Acidic residues" evidence="2">
    <location>
        <begin position="80"/>
        <end position="90"/>
    </location>
</feature>